<reference evidence="2" key="1">
    <citation type="submission" date="2012-11" db="EMBL/GenBank/DDBJ databases">
        <authorList>
            <person name="Lucero-Rivera Y.E."/>
            <person name="Tovar-Ramirez D."/>
        </authorList>
    </citation>
    <scope>NUCLEOTIDE SEQUENCE</scope>
    <source>
        <tissue evidence="2">Salivary gland</tissue>
    </source>
</reference>
<protein>
    <submittedName>
        <fullName evidence="2">Putative group i salivary lipocalin</fullName>
    </submittedName>
</protein>
<keyword evidence="1" id="KW-0732">Signal</keyword>
<name>L7LQC3_RHIPC</name>
<dbReference type="SUPFAM" id="SSF50814">
    <property type="entry name" value="Lipocalins"/>
    <property type="match status" value="1"/>
</dbReference>
<sequence>MSTARKRVITFLTFLYWQVVLSIAIWENVDITKFYQENDKIWTVNTTVQTKMFCKIDFVNKTTEKYTEFERVYFWNDKMTQEYLHGQFIKSNILTERITTYDGMMIRSQNGSIYTSTEILLKVYGNYTCGIFEVRLGPSQQSAHYDIRVKDSTIYHPDAGCVEYFLTFTRNMSTTTIYNNSCQETR</sequence>
<dbReference type="EMBL" id="GACK01010888">
    <property type="protein sequence ID" value="JAA54146.1"/>
    <property type="molecule type" value="mRNA"/>
</dbReference>
<organism evidence="2">
    <name type="scientific">Rhipicephalus pulchellus</name>
    <name type="common">Yellow backed tick</name>
    <name type="synonym">Dermacentor pulchellus</name>
    <dbReference type="NCBI Taxonomy" id="72859"/>
    <lineage>
        <taxon>Eukaryota</taxon>
        <taxon>Metazoa</taxon>
        <taxon>Ecdysozoa</taxon>
        <taxon>Arthropoda</taxon>
        <taxon>Chelicerata</taxon>
        <taxon>Arachnida</taxon>
        <taxon>Acari</taxon>
        <taxon>Parasitiformes</taxon>
        <taxon>Ixodida</taxon>
        <taxon>Ixodoidea</taxon>
        <taxon>Ixodidae</taxon>
        <taxon>Rhipicephalinae</taxon>
        <taxon>Rhipicephalus</taxon>
        <taxon>Rhipicephalus</taxon>
    </lineage>
</organism>
<dbReference type="AlphaFoldDB" id="L7LQC3"/>
<feature type="signal peptide" evidence="1">
    <location>
        <begin position="1"/>
        <end position="22"/>
    </location>
</feature>
<accession>L7LQC3</accession>
<dbReference type="InterPro" id="IPR012674">
    <property type="entry name" value="Calycin"/>
</dbReference>
<proteinExistence type="evidence at transcript level"/>
<evidence type="ECO:0000256" key="1">
    <source>
        <dbReference type="SAM" id="SignalP"/>
    </source>
</evidence>
<evidence type="ECO:0000313" key="2">
    <source>
        <dbReference type="EMBL" id="JAA54146.1"/>
    </source>
</evidence>
<feature type="chain" id="PRO_5003981033" evidence="1">
    <location>
        <begin position="23"/>
        <end position="186"/>
    </location>
</feature>
<reference evidence="2" key="2">
    <citation type="journal article" date="2015" name="J. Proteomics">
        <title>Sexual differences in the sialomes of the zebra tick, Rhipicephalus pulchellus.</title>
        <authorList>
            <person name="Tan A.W."/>
            <person name="Francischetti I.M."/>
            <person name="Slovak M."/>
            <person name="Kini R.M."/>
            <person name="Ribeiro J.M."/>
        </authorList>
    </citation>
    <scope>NUCLEOTIDE SEQUENCE</scope>
    <source>
        <tissue evidence="2">Salivary gland</tissue>
    </source>
</reference>